<dbReference type="GO" id="GO:0009325">
    <property type="term" value="C:nitrate reductase complex"/>
    <property type="evidence" value="ECO:0007669"/>
    <property type="project" value="InterPro"/>
</dbReference>
<evidence type="ECO:0000256" key="12">
    <source>
        <dbReference type="ARBA" id="ARBA00023136"/>
    </source>
</evidence>
<dbReference type="Gene3D" id="1.20.950.20">
    <property type="entry name" value="Transmembrane di-heme cytochromes, Chain C"/>
    <property type="match status" value="1"/>
</dbReference>
<evidence type="ECO:0000259" key="15">
    <source>
        <dbReference type="Pfam" id="PF02665"/>
    </source>
</evidence>
<keyword evidence="8 14" id="KW-1133">Transmembrane helix</keyword>
<feature type="transmembrane region" description="Helical" evidence="14">
    <location>
        <begin position="84"/>
        <end position="109"/>
    </location>
</feature>
<dbReference type="OrthoDB" id="9788113at2"/>
<dbReference type="Proteomes" id="UP000219412">
    <property type="component" value="Unassembled WGS sequence"/>
</dbReference>
<sequence>MLDQFLWVIFPYLCVVIFIVGHIWRYRIDQFGWTAKSSEFIEKKQLMVGSILFHFAVIPVFFGHIVGLFIPAHWMSAIGVNEHIYHLGAVYVGGFFGVVMFVGMFLLTFRRINNKSVRKLSSVSDMVVNFLLLFITFIGIYATLVTNNIVTDFDYRQSISVWVRGLVTFSPDASLMTDVPLTFQIHVLSAFLIFALWPATRLVHAWSLPFNYVGRSYIVYRRHKQ</sequence>
<feature type="transmembrane region" description="Helical" evidence="14">
    <location>
        <begin position="6"/>
        <end position="25"/>
    </location>
</feature>
<comment type="subcellular location">
    <subcellularLocation>
        <location evidence="1">Cell membrane</location>
        <topology evidence="1">Multi-pass membrane protein</topology>
    </subcellularLocation>
</comment>
<dbReference type="AlphaFoldDB" id="A0A285URT1"/>
<dbReference type="GO" id="GO:0020037">
    <property type="term" value="F:heme binding"/>
    <property type="evidence" value="ECO:0007669"/>
    <property type="project" value="TreeGrafter"/>
</dbReference>
<dbReference type="EMBL" id="OBQF01000006">
    <property type="protein sequence ID" value="SOC44483.1"/>
    <property type="molecule type" value="Genomic_DNA"/>
</dbReference>
<dbReference type="InterPro" id="IPR051936">
    <property type="entry name" value="Heme-iron_electron_transfer"/>
</dbReference>
<dbReference type="InterPro" id="IPR036197">
    <property type="entry name" value="NarG-like_sf"/>
</dbReference>
<accession>A0A285URT1</accession>
<evidence type="ECO:0000256" key="10">
    <source>
        <dbReference type="ARBA" id="ARBA00023004"/>
    </source>
</evidence>
<keyword evidence="3" id="KW-1003">Cell membrane</keyword>
<evidence type="ECO:0000313" key="16">
    <source>
        <dbReference type="EMBL" id="SOC44483.1"/>
    </source>
</evidence>
<dbReference type="RefSeq" id="WP_097042361.1">
    <property type="nucleotide sequence ID" value="NZ_OBQF01000006.1"/>
</dbReference>
<name>A0A285URT1_9STAP</name>
<keyword evidence="7" id="KW-0249">Electron transport</keyword>
<evidence type="ECO:0000256" key="2">
    <source>
        <dbReference type="ARBA" id="ARBA00022448"/>
    </source>
</evidence>
<protein>
    <submittedName>
        <fullName evidence="16">Nitrate reductase gamma subunit</fullName>
    </submittedName>
</protein>
<keyword evidence="17" id="KW-1185">Reference proteome</keyword>
<dbReference type="GO" id="GO:0009055">
    <property type="term" value="F:electron transfer activity"/>
    <property type="evidence" value="ECO:0007669"/>
    <property type="project" value="TreeGrafter"/>
</dbReference>
<reference evidence="17" key="1">
    <citation type="submission" date="2017-08" db="EMBL/GenBank/DDBJ databases">
        <authorList>
            <person name="Varghese N."/>
            <person name="Submissions S."/>
        </authorList>
    </citation>
    <scope>NUCLEOTIDE SEQUENCE [LARGE SCALE GENOMIC DNA]</scope>
    <source>
        <strain evidence="17">DSM 23173</strain>
    </source>
</reference>
<keyword evidence="6" id="KW-0479">Metal-binding</keyword>
<evidence type="ECO:0000256" key="5">
    <source>
        <dbReference type="ARBA" id="ARBA00022692"/>
    </source>
</evidence>
<dbReference type="GO" id="GO:0005886">
    <property type="term" value="C:plasma membrane"/>
    <property type="evidence" value="ECO:0007669"/>
    <property type="project" value="UniProtKB-SubCell"/>
</dbReference>
<dbReference type="Pfam" id="PF02665">
    <property type="entry name" value="Nitrate_red_gam"/>
    <property type="match status" value="1"/>
</dbReference>
<dbReference type="NCBIfam" id="TIGR00351">
    <property type="entry name" value="narI"/>
    <property type="match status" value="1"/>
</dbReference>
<feature type="binding site" description="axial binding residue" evidence="13">
    <location>
        <position position="64"/>
    </location>
    <ligand>
        <name>heme b</name>
        <dbReference type="ChEBI" id="CHEBI:60344"/>
        <label>1</label>
    </ligand>
    <ligandPart>
        <name>Fe</name>
        <dbReference type="ChEBI" id="CHEBI:18248"/>
    </ligandPart>
</feature>
<evidence type="ECO:0000256" key="11">
    <source>
        <dbReference type="ARBA" id="ARBA00023063"/>
    </source>
</evidence>
<keyword evidence="11" id="KW-0534">Nitrate assimilation</keyword>
<evidence type="ECO:0000256" key="14">
    <source>
        <dbReference type="SAM" id="Phobius"/>
    </source>
</evidence>
<feature type="binding site" description="axial binding residue" evidence="13">
    <location>
        <position position="186"/>
    </location>
    <ligand>
        <name>heme b</name>
        <dbReference type="ChEBI" id="CHEBI:60344"/>
        <label>1</label>
    </ligand>
    <ligandPart>
        <name>Fe</name>
        <dbReference type="ChEBI" id="CHEBI:18248"/>
    </ligandPart>
</feature>
<keyword evidence="10 13" id="KW-0408">Iron</keyword>
<evidence type="ECO:0000256" key="1">
    <source>
        <dbReference type="ARBA" id="ARBA00004651"/>
    </source>
</evidence>
<gene>
    <name evidence="16" type="ORF">SAMN05878391_2365</name>
</gene>
<dbReference type="InterPro" id="IPR003816">
    <property type="entry name" value="Nitrate_red_gam"/>
</dbReference>
<dbReference type="SUPFAM" id="SSF103501">
    <property type="entry name" value="Respiratory nitrate reductase 1 gamma chain"/>
    <property type="match status" value="1"/>
</dbReference>
<feature type="domain" description="NarG-like" evidence="15">
    <location>
        <begin position="3"/>
        <end position="222"/>
    </location>
</feature>
<feature type="transmembrane region" description="Helical" evidence="14">
    <location>
        <begin position="181"/>
        <end position="199"/>
    </location>
</feature>
<evidence type="ECO:0000256" key="8">
    <source>
        <dbReference type="ARBA" id="ARBA00022989"/>
    </source>
</evidence>
<evidence type="ECO:0000256" key="3">
    <source>
        <dbReference type="ARBA" id="ARBA00022475"/>
    </source>
</evidence>
<keyword evidence="9" id="KW-0560">Oxidoreductase</keyword>
<dbReference type="PANTHER" id="PTHR30598:SF3">
    <property type="entry name" value="RESPIRATORY NITRATE REDUCTASE 1 GAMMA CHAIN"/>
    <property type="match status" value="1"/>
</dbReference>
<dbReference type="GO" id="GO:0042128">
    <property type="term" value="P:nitrate assimilation"/>
    <property type="evidence" value="ECO:0007669"/>
    <property type="project" value="UniProtKB-KW"/>
</dbReference>
<dbReference type="FunFam" id="1.20.950.20:FF:000001">
    <property type="entry name" value="Respiratory nitrate reductase subunit gamma"/>
    <property type="match status" value="1"/>
</dbReference>
<organism evidence="16 17">
    <name type="scientific">Salinicoccus kekensis</name>
    <dbReference type="NCBI Taxonomy" id="714307"/>
    <lineage>
        <taxon>Bacteria</taxon>
        <taxon>Bacillati</taxon>
        <taxon>Bacillota</taxon>
        <taxon>Bacilli</taxon>
        <taxon>Bacillales</taxon>
        <taxon>Staphylococcaceae</taxon>
        <taxon>Salinicoccus</taxon>
    </lineage>
</organism>
<evidence type="ECO:0000256" key="9">
    <source>
        <dbReference type="ARBA" id="ARBA00023002"/>
    </source>
</evidence>
<feature type="transmembrane region" description="Helical" evidence="14">
    <location>
        <begin position="46"/>
        <end position="72"/>
    </location>
</feature>
<evidence type="ECO:0000256" key="7">
    <source>
        <dbReference type="ARBA" id="ARBA00022982"/>
    </source>
</evidence>
<keyword evidence="5 14" id="KW-0812">Transmembrane</keyword>
<dbReference type="PANTHER" id="PTHR30598">
    <property type="entry name" value="NITRATE REDUCTASE PRIVATE CHAPERONE, REDOX ENZYME MATURATION PROTEIN REMP FAMILY"/>
    <property type="match status" value="1"/>
</dbReference>
<evidence type="ECO:0000256" key="4">
    <source>
        <dbReference type="ARBA" id="ARBA00022617"/>
    </source>
</evidence>
<dbReference type="GO" id="GO:0019645">
    <property type="term" value="P:anaerobic electron transport chain"/>
    <property type="evidence" value="ECO:0007669"/>
    <property type="project" value="TreeGrafter"/>
</dbReference>
<dbReference type="InterPro" id="IPR023234">
    <property type="entry name" value="NarG-like_domain"/>
</dbReference>
<evidence type="ECO:0000256" key="13">
    <source>
        <dbReference type="PIRSR" id="PIRSR603816-1"/>
    </source>
</evidence>
<dbReference type="GO" id="GO:0008940">
    <property type="term" value="F:nitrate reductase activity"/>
    <property type="evidence" value="ECO:0007669"/>
    <property type="project" value="InterPro"/>
</dbReference>
<keyword evidence="12 14" id="KW-0472">Membrane</keyword>
<dbReference type="GO" id="GO:0046872">
    <property type="term" value="F:metal ion binding"/>
    <property type="evidence" value="ECO:0007669"/>
    <property type="project" value="UniProtKB-KW"/>
</dbReference>
<keyword evidence="4 13" id="KW-0349">Heme</keyword>
<feature type="transmembrane region" description="Helical" evidence="14">
    <location>
        <begin position="130"/>
        <end position="150"/>
    </location>
</feature>
<feature type="binding site" description="axial binding residue" evidence="13">
    <location>
        <position position="204"/>
    </location>
    <ligand>
        <name>heme b</name>
        <dbReference type="ChEBI" id="CHEBI:60344"/>
        <label>1</label>
    </ligand>
    <ligandPart>
        <name>Fe</name>
        <dbReference type="ChEBI" id="CHEBI:18248"/>
    </ligandPart>
</feature>
<keyword evidence="2" id="KW-0813">Transport</keyword>
<evidence type="ECO:0000256" key="6">
    <source>
        <dbReference type="ARBA" id="ARBA00022723"/>
    </source>
</evidence>
<proteinExistence type="predicted"/>
<evidence type="ECO:0000313" key="17">
    <source>
        <dbReference type="Proteomes" id="UP000219412"/>
    </source>
</evidence>
<feature type="binding site" description="axial binding residue" evidence="13">
    <location>
        <position position="54"/>
    </location>
    <ligand>
        <name>heme b</name>
        <dbReference type="ChEBI" id="CHEBI:60344"/>
        <label>1</label>
    </ligand>
    <ligandPart>
        <name>Fe</name>
        <dbReference type="ChEBI" id="CHEBI:18248"/>
    </ligandPart>
</feature>